<evidence type="ECO:0000259" key="4">
    <source>
        <dbReference type="PROSITE" id="PS50893"/>
    </source>
</evidence>
<evidence type="ECO:0000313" key="6">
    <source>
        <dbReference type="Proteomes" id="UP000199159"/>
    </source>
</evidence>
<dbReference type="OrthoDB" id="9804819at2"/>
<keyword evidence="2" id="KW-0547">Nucleotide-binding</keyword>
<dbReference type="InterPro" id="IPR051782">
    <property type="entry name" value="ABC_Transporter_VariousFunc"/>
</dbReference>
<name>A0A1H0U392_9BACI</name>
<reference evidence="6" key="1">
    <citation type="submission" date="2016-10" db="EMBL/GenBank/DDBJ databases">
        <authorList>
            <person name="Varghese N."/>
            <person name="Submissions S."/>
        </authorList>
    </citation>
    <scope>NUCLEOTIDE SEQUENCE [LARGE SCALE GENOMIC DNA]</scope>
    <source>
        <strain evidence="6">IBRC-M10078</strain>
    </source>
</reference>
<evidence type="ECO:0000256" key="1">
    <source>
        <dbReference type="ARBA" id="ARBA00022448"/>
    </source>
</evidence>
<accession>A0A1H0U392</accession>
<dbReference type="RefSeq" id="WP_090853283.1">
    <property type="nucleotide sequence ID" value="NZ_FNJU01000004.1"/>
</dbReference>
<proteinExistence type="predicted"/>
<organism evidence="5 6">
    <name type="scientific">Litchfieldia salsa</name>
    <dbReference type="NCBI Taxonomy" id="930152"/>
    <lineage>
        <taxon>Bacteria</taxon>
        <taxon>Bacillati</taxon>
        <taxon>Bacillota</taxon>
        <taxon>Bacilli</taxon>
        <taxon>Bacillales</taxon>
        <taxon>Bacillaceae</taxon>
        <taxon>Litchfieldia</taxon>
    </lineage>
</organism>
<dbReference type="AlphaFoldDB" id="A0A1H0U392"/>
<dbReference type="CDD" id="cd03230">
    <property type="entry name" value="ABC_DR_subfamily_A"/>
    <property type="match status" value="1"/>
</dbReference>
<dbReference type="SUPFAM" id="SSF52540">
    <property type="entry name" value="P-loop containing nucleoside triphosphate hydrolases"/>
    <property type="match status" value="1"/>
</dbReference>
<sequence length="291" mass="32778">MSILISNVTKNYGAKHALRGMNLTIENDKIYGLLGRNGAGKTTLMKLVAGHDLPSNGQITINGKNPFNNREALKDICYISESNNFKKRLKIKEVLKISSLFYPNWSNETALRLLEVFQLDLKMNTKGLSKGMESALGITIGLASRAKLTIFDEPYIGLDASARYKFYDLILEEFEEYPRTFVLSTHLIDEVSNLFEEVILMRSGELLLHEQTEEMVENSMIVSGNREKVDSFISGKNVLHESTLVGSKTVILYGEKMDLREAKNAGIEAERCNIQQLMVHLTEEQGGKMYV</sequence>
<dbReference type="SMART" id="SM00382">
    <property type="entry name" value="AAA"/>
    <property type="match status" value="1"/>
</dbReference>
<dbReference type="Proteomes" id="UP000199159">
    <property type="component" value="Unassembled WGS sequence"/>
</dbReference>
<dbReference type="STRING" id="930152.SAMN05216565_104111"/>
<dbReference type="InterPro" id="IPR027417">
    <property type="entry name" value="P-loop_NTPase"/>
</dbReference>
<dbReference type="PANTHER" id="PTHR42939:SF1">
    <property type="entry name" value="ABC TRANSPORTER ATP-BINDING PROTEIN ALBC-RELATED"/>
    <property type="match status" value="1"/>
</dbReference>
<evidence type="ECO:0000256" key="3">
    <source>
        <dbReference type="ARBA" id="ARBA00022840"/>
    </source>
</evidence>
<dbReference type="GO" id="GO:0016887">
    <property type="term" value="F:ATP hydrolysis activity"/>
    <property type="evidence" value="ECO:0007669"/>
    <property type="project" value="InterPro"/>
</dbReference>
<evidence type="ECO:0000256" key="2">
    <source>
        <dbReference type="ARBA" id="ARBA00022741"/>
    </source>
</evidence>
<dbReference type="Pfam" id="PF00005">
    <property type="entry name" value="ABC_tran"/>
    <property type="match status" value="1"/>
</dbReference>
<dbReference type="EMBL" id="FNJU01000004">
    <property type="protein sequence ID" value="SDP60465.1"/>
    <property type="molecule type" value="Genomic_DNA"/>
</dbReference>
<dbReference type="InterPro" id="IPR003439">
    <property type="entry name" value="ABC_transporter-like_ATP-bd"/>
</dbReference>
<dbReference type="Gene3D" id="3.40.50.300">
    <property type="entry name" value="P-loop containing nucleotide triphosphate hydrolases"/>
    <property type="match status" value="1"/>
</dbReference>
<keyword evidence="6" id="KW-1185">Reference proteome</keyword>
<dbReference type="GO" id="GO:0005524">
    <property type="term" value="F:ATP binding"/>
    <property type="evidence" value="ECO:0007669"/>
    <property type="project" value="UniProtKB-KW"/>
</dbReference>
<dbReference type="PROSITE" id="PS50893">
    <property type="entry name" value="ABC_TRANSPORTER_2"/>
    <property type="match status" value="1"/>
</dbReference>
<dbReference type="PANTHER" id="PTHR42939">
    <property type="entry name" value="ABC TRANSPORTER ATP-BINDING PROTEIN ALBC-RELATED"/>
    <property type="match status" value="1"/>
</dbReference>
<feature type="domain" description="ABC transporter" evidence="4">
    <location>
        <begin position="3"/>
        <end position="228"/>
    </location>
</feature>
<keyword evidence="3 5" id="KW-0067">ATP-binding</keyword>
<protein>
    <submittedName>
        <fullName evidence="5">ABC-2 type transport system ATP-binding protein</fullName>
    </submittedName>
</protein>
<evidence type="ECO:0000313" key="5">
    <source>
        <dbReference type="EMBL" id="SDP60465.1"/>
    </source>
</evidence>
<gene>
    <name evidence="5" type="ORF">SAMN05216565_104111</name>
</gene>
<keyword evidence="1" id="KW-0813">Transport</keyword>
<dbReference type="InterPro" id="IPR003593">
    <property type="entry name" value="AAA+_ATPase"/>
</dbReference>